<dbReference type="RefSeq" id="WP_071630492.1">
    <property type="nucleotide sequence ID" value="NZ_MOEC01000002.1"/>
</dbReference>
<accession>A0A1J6I3J8</accession>
<organism evidence="1 2">
    <name type="scientific">Brucella cytisi</name>
    <dbReference type="NCBI Taxonomy" id="407152"/>
    <lineage>
        <taxon>Bacteria</taxon>
        <taxon>Pseudomonadati</taxon>
        <taxon>Pseudomonadota</taxon>
        <taxon>Alphaproteobacteria</taxon>
        <taxon>Hyphomicrobiales</taxon>
        <taxon>Brucellaceae</taxon>
        <taxon>Brucella/Ochrobactrum group</taxon>
        <taxon>Brucella</taxon>
    </lineage>
</organism>
<evidence type="ECO:0000313" key="1">
    <source>
        <dbReference type="EMBL" id="OIS95119.1"/>
    </source>
</evidence>
<comment type="caution">
    <text evidence="1">The sequence shown here is derived from an EMBL/GenBank/DDBJ whole genome shotgun (WGS) entry which is preliminary data.</text>
</comment>
<dbReference type="OrthoDB" id="8452705at2"/>
<evidence type="ECO:0000313" key="2">
    <source>
        <dbReference type="Proteomes" id="UP000182985"/>
    </source>
</evidence>
<dbReference type="Proteomes" id="UP000182985">
    <property type="component" value="Unassembled WGS sequence"/>
</dbReference>
<sequence>MAAYTCVDTERWLDAISGVIAYFPETEQTLLPLFERVEGIQRNLVSRQATRDRIAERRTSGSLFAEPQVKDFIE</sequence>
<gene>
    <name evidence="1" type="ORF">BLA27_03825</name>
</gene>
<name>A0A1J6I3J8_9HYPH</name>
<dbReference type="EMBL" id="MOEC01000002">
    <property type="protein sequence ID" value="OIS95119.1"/>
    <property type="molecule type" value="Genomic_DNA"/>
</dbReference>
<proteinExistence type="predicted"/>
<dbReference type="AlphaFoldDB" id="A0A1J6I3J8"/>
<keyword evidence="2" id="KW-1185">Reference proteome</keyword>
<protein>
    <submittedName>
        <fullName evidence="1">Uncharacterized protein</fullName>
    </submittedName>
</protein>
<reference evidence="1 2" key="1">
    <citation type="submission" date="2016-10" db="EMBL/GenBank/DDBJ databases">
        <title>The Draft Genome Sequence of the Potato Rhizosphere Bacteria Ochrobactrum sp. IPA7.2.</title>
        <authorList>
            <person name="Gogoleva N.E."/>
            <person name="Khlopko Y.A."/>
            <person name="Burygin G.L."/>
            <person name="Plotnikov A.O."/>
        </authorList>
    </citation>
    <scope>NUCLEOTIDE SEQUENCE [LARGE SCALE GENOMIC DNA]</scope>
    <source>
        <strain evidence="1 2">IPA7.2</strain>
    </source>
</reference>